<accession>A0A3S1BGW0</accession>
<dbReference type="Proteomes" id="UP000271974">
    <property type="component" value="Unassembled WGS sequence"/>
</dbReference>
<feature type="compositionally biased region" description="Low complexity" evidence="1">
    <location>
        <begin position="18"/>
        <end position="32"/>
    </location>
</feature>
<protein>
    <submittedName>
        <fullName evidence="2">Uncharacterized protein</fullName>
    </submittedName>
</protein>
<sequence>MEENEGSSPTRGRGGNISTRRGSPPRSQQQQTNRLSYNNWASHRGRAVSNSSQQSGDATNPSIRNQRQRGNTNPSIRNQRQRGNRRVVVHELDSPEGNGTISNSSSETGLNRIRQMLDDIDASIPDDSVISIENDSLESNSGTQAAATASFNNPPQTYSSIHGSRRFRRRPPFNGGTPHRGASNGPRNHNVNTPDRANSVQQISSPRISTGTSEWRHDGSMASRRQMNIPPPLFGRSNLMVRELSSDSSDDQSISEPSAFRPHIQPVRANSNLFVQGLGTEEEPFELSAETPEGPNAPSQFLTPGESANAPSQFFTPGESVNRGNHAGNGSGGAGNSRRRRAGRGRFGNARQHRFSGSGAGGEGNSSRGAAFASSPSPVLPPPGTLTDEELAQRLQEEEWDAAAGGIEHHLMQSMDSLFHQSGAGYHRRTPAFGLHLPPLPSMDDGNYDSGSPSSAPRQEDGNPFFFDGGPRPNRYRAMHGGHRPHRYLSPLHQQLSLFSQLMGRLPQGDPIIDLLNNLVGPDEMESLIGLSLDAANGADYEALLALSERIGDVNRGLSEVEINNLPTRKHKTASASRNGE</sequence>
<evidence type="ECO:0000313" key="2">
    <source>
        <dbReference type="EMBL" id="RUS80450.1"/>
    </source>
</evidence>
<feature type="compositionally biased region" description="Polar residues" evidence="1">
    <location>
        <begin position="1"/>
        <end position="10"/>
    </location>
</feature>
<feature type="compositionally biased region" description="Polar residues" evidence="1">
    <location>
        <begin position="141"/>
        <end position="162"/>
    </location>
</feature>
<feature type="region of interest" description="Disordered" evidence="1">
    <location>
        <begin position="141"/>
        <end position="265"/>
    </location>
</feature>
<feature type="compositionally biased region" description="Polar residues" evidence="1">
    <location>
        <begin position="185"/>
        <end position="213"/>
    </location>
</feature>
<dbReference type="EMBL" id="RQTK01000391">
    <property type="protein sequence ID" value="RUS80450.1"/>
    <property type="molecule type" value="Genomic_DNA"/>
</dbReference>
<dbReference type="AlphaFoldDB" id="A0A3S1BGW0"/>
<evidence type="ECO:0000313" key="3">
    <source>
        <dbReference type="Proteomes" id="UP000271974"/>
    </source>
</evidence>
<proteinExistence type="predicted"/>
<feature type="region of interest" description="Disordered" evidence="1">
    <location>
        <begin position="430"/>
        <end position="475"/>
    </location>
</feature>
<evidence type="ECO:0000256" key="1">
    <source>
        <dbReference type="SAM" id="MobiDB-lite"/>
    </source>
</evidence>
<feature type="region of interest" description="Disordered" evidence="1">
    <location>
        <begin position="90"/>
        <end position="109"/>
    </location>
</feature>
<feature type="region of interest" description="Disordered" evidence="1">
    <location>
        <begin position="283"/>
        <end position="386"/>
    </location>
</feature>
<reference evidence="2 3" key="1">
    <citation type="submission" date="2019-01" db="EMBL/GenBank/DDBJ databases">
        <title>A draft genome assembly of the solar-powered sea slug Elysia chlorotica.</title>
        <authorList>
            <person name="Cai H."/>
            <person name="Li Q."/>
            <person name="Fang X."/>
            <person name="Li J."/>
            <person name="Curtis N.E."/>
            <person name="Altenburger A."/>
            <person name="Shibata T."/>
            <person name="Feng M."/>
            <person name="Maeda T."/>
            <person name="Schwartz J.A."/>
            <person name="Shigenobu S."/>
            <person name="Lundholm N."/>
            <person name="Nishiyama T."/>
            <person name="Yang H."/>
            <person name="Hasebe M."/>
            <person name="Li S."/>
            <person name="Pierce S.K."/>
            <person name="Wang J."/>
        </authorList>
    </citation>
    <scope>NUCLEOTIDE SEQUENCE [LARGE SCALE GENOMIC DNA]</scope>
    <source>
        <strain evidence="2">EC2010</strain>
        <tissue evidence="2">Whole organism of an adult</tissue>
    </source>
</reference>
<gene>
    <name evidence="2" type="ORF">EGW08_011819</name>
</gene>
<dbReference type="OrthoDB" id="8062037at2759"/>
<feature type="compositionally biased region" description="Polar residues" evidence="1">
    <location>
        <begin position="97"/>
        <end position="109"/>
    </location>
</feature>
<organism evidence="2 3">
    <name type="scientific">Elysia chlorotica</name>
    <name type="common">Eastern emerald elysia</name>
    <name type="synonym">Sea slug</name>
    <dbReference type="NCBI Taxonomy" id="188477"/>
    <lineage>
        <taxon>Eukaryota</taxon>
        <taxon>Metazoa</taxon>
        <taxon>Spiralia</taxon>
        <taxon>Lophotrochozoa</taxon>
        <taxon>Mollusca</taxon>
        <taxon>Gastropoda</taxon>
        <taxon>Heterobranchia</taxon>
        <taxon>Euthyneura</taxon>
        <taxon>Panpulmonata</taxon>
        <taxon>Sacoglossa</taxon>
        <taxon>Placobranchoidea</taxon>
        <taxon>Plakobranchidae</taxon>
        <taxon>Elysia</taxon>
    </lineage>
</organism>
<feature type="compositionally biased region" description="Polar residues" evidence="1">
    <location>
        <begin position="48"/>
        <end position="76"/>
    </location>
</feature>
<feature type="region of interest" description="Disordered" evidence="1">
    <location>
        <begin position="1"/>
        <end position="85"/>
    </location>
</feature>
<keyword evidence="3" id="KW-1185">Reference proteome</keyword>
<name>A0A3S1BGW0_ELYCH</name>
<comment type="caution">
    <text evidence="2">The sequence shown here is derived from an EMBL/GenBank/DDBJ whole genome shotgun (WGS) entry which is preliminary data.</text>
</comment>